<keyword evidence="2" id="KW-0732">Signal</keyword>
<reference evidence="3 4" key="1">
    <citation type="submission" date="2019-06" db="EMBL/GenBank/DDBJ databases">
        <title>Sequencing the genomes of 1000 actinobacteria strains.</title>
        <authorList>
            <person name="Klenk H.-P."/>
        </authorList>
    </citation>
    <scope>NUCLEOTIDE SEQUENCE [LARGE SCALE GENOMIC DNA]</scope>
    <source>
        <strain evidence="3 4">DSM 45928</strain>
    </source>
</reference>
<protein>
    <submittedName>
        <fullName evidence="3">Uncharacterized protein</fullName>
    </submittedName>
</protein>
<dbReference type="OrthoDB" id="10020317at2"/>
<dbReference type="AlphaFoldDB" id="A0A543AWY5"/>
<evidence type="ECO:0000256" key="1">
    <source>
        <dbReference type="SAM" id="MobiDB-lite"/>
    </source>
</evidence>
<evidence type="ECO:0000313" key="3">
    <source>
        <dbReference type="EMBL" id="TQL77088.1"/>
    </source>
</evidence>
<name>A0A543AWY5_9ACTN</name>
<dbReference type="InParanoid" id="A0A543AWY5"/>
<comment type="caution">
    <text evidence="3">The sequence shown here is derived from an EMBL/GenBank/DDBJ whole genome shotgun (WGS) entry which is preliminary data.</text>
</comment>
<feature type="region of interest" description="Disordered" evidence="1">
    <location>
        <begin position="110"/>
        <end position="135"/>
    </location>
</feature>
<feature type="signal peptide" evidence="2">
    <location>
        <begin position="1"/>
        <end position="26"/>
    </location>
</feature>
<proteinExistence type="predicted"/>
<dbReference type="RefSeq" id="WP_142039455.1">
    <property type="nucleotide sequence ID" value="NZ_JBHTGS010000001.1"/>
</dbReference>
<dbReference type="EMBL" id="VFOW01000001">
    <property type="protein sequence ID" value="TQL77088.1"/>
    <property type="molecule type" value="Genomic_DNA"/>
</dbReference>
<evidence type="ECO:0000313" key="4">
    <source>
        <dbReference type="Proteomes" id="UP000317043"/>
    </source>
</evidence>
<feature type="chain" id="PRO_5038887413" evidence="2">
    <location>
        <begin position="27"/>
        <end position="135"/>
    </location>
</feature>
<organism evidence="3 4">
    <name type="scientific">Stackebrandtia endophytica</name>
    <dbReference type="NCBI Taxonomy" id="1496996"/>
    <lineage>
        <taxon>Bacteria</taxon>
        <taxon>Bacillati</taxon>
        <taxon>Actinomycetota</taxon>
        <taxon>Actinomycetes</taxon>
        <taxon>Glycomycetales</taxon>
        <taxon>Glycomycetaceae</taxon>
        <taxon>Stackebrandtia</taxon>
    </lineage>
</organism>
<gene>
    <name evidence="3" type="ORF">FB566_2637</name>
</gene>
<keyword evidence="4" id="KW-1185">Reference proteome</keyword>
<feature type="compositionally biased region" description="Basic and acidic residues" evidence="1">
    <location>
        <begin position="121"/>
        <end position="135"/>
    </location>
</feature>
<dbReference type="Proteomes" id="UP000317043">
    <property type="component" value="Unassembled WGS sequence"/>
</dbReference>
<accession>A0A543AWY5</accession>
<evidence type="ECO:0000256" key="2">
    <source>
        <dbReference type="SAM" id="SignalP"/>
    </source>
</evidence>
<sequence length="135" mass="13445">MNIPILTARLARAAAVLAVAGGIAVAGPGTAGASESAPERNLVAEPIFATPAQLPDKPYPSLGVEPVRTLPRMHTADLTAAPGTPTATRADTVERVGGVGADLLGARPLGGSAVGGSVRDIIPHSDDKRSAGNRA</sequence>